<keyword evidence="2" id="KW-1185">Reference proteome</keyword>
<dbReference type="Proteomes" id="UP000308600">
    <property type="component" value="Unassembled WGS sequence"/>
</dbReference>
<reference evidence="1 2" key="1">
    <citation type="journal article" date="2019" name="Nat. Ecol. Evol.">
        <title>Megaphylogeny resolves global patterns of mushroom evolution.</title>
        <authorList>
            <person name="Varga T."/>
            <person name="Krizsan K."/>
            <person name="Foldi C."/>
            <person name="Dima B."/>
            <person name="Sanchez-Garcia M."/>
            <person name="Sanchez-Ramirez S."/>
            <person name="Szollosi G.J."/>
            <person name="Szarkandi J.G."/>
            <person name="Papp V."/>
            <person name="Albert L."/>
            <person name="Andreopoulos W."/>
            <person name="Angelini C."/>
            <person name="Antonin V."/>
            <person name="Barry K.W."/>
            <person name="Bougher N.L."/>
            <person name="Buchanan P."/>
            <person name="Buyck B."/>
            <person name="Bense V."/>
            <person name="Catcheside P."/>
            <person name="Chovatia M."/>
            <person name="Cooper J."/>
            <person name="Damon W."/>
            <person name="Desjardin D."/>
            <person name="Finy P."/>
            <person name="Geml J."/>
            <person name="Haridas S."/>
            <person name="Hughes K."/>
            <person name="Justo A."/>
            <person name="Karasinski D."/>
            <person name="Kautmanova I."/>
            <person name="Kiss B."/>
            <person name="Kocsube S."/>
            <person name="Kotiranta H."/>
            <person name="LaButti K.M."/>
            <person name="Lechner B.E."/>
            <person name="Liimatainen K."/>
            <person name="Lipzen A."/>
            <person name="Lukacs Z."/>
            <person name="Mihaltcheva S."/>
            <person name="Morgado L.N."/>
            <person name="Niskanen T."/>
            <person name="Noordeloos M.E."/>
            <person name="Ohm R.A."/>
            <person name="Ortiz-Santana B."/>
            <person name="Ovrebo C."/>
            <person name="Racz N."/>
            <person name="Riley R."/>
            <person name="Savchenko A."/>
            <person name="Shiryaev A."/>
            <person name="Soop K."/>
            <person name="Spirin V."/>
            <person name="Szebenyi C."/>
            <person name="Tomsovsky M."/>
            <person name="Tulloss R.E."/>
            <person name="Uehling J."/>
            <person name="Grigoriev I.V."/>
            <person name="Vagvolgyi C."/>
            <person name="Papp T."/>
            <person name="Martin F.M."/>
            <person name="Miettinen O."/>
            <person name="Hibbett D.S."/>
            <person name="Nagy L.G."/>
        </authorList>
    </citation>
    <scope>NUCLEOTIDE SEQUENCE [LARGE SCALE GENOMIC DNA]</scope>
    <source>
        <strain evidence="1 2">NL-1719</strain>
    </source>
</reference>
<evidence type="ECO:0000313" key="2">
    <source>
        <dbReference type="Proteomes" id="UP000308600"/>
    </source>
</evidence>
<organism evidence="1 2">
    <name type="scientific">Pluteus cervinus</name>
    <dbReference type="NCBI Taxonomy" id="181527"/>
    <lineage>
        <taxon>Eukaryota</taxon>
        <taxon>Fungi</taxon>
        <taxon>Dikarya</taxon>
        <taxon>Basidiomycota</taxon>
        <taxon>Agaricomycotina</taxon>
        <taxon>Agaricomycetes</taxon>
        <taxon>Agaricomycetidae</taxon>
        <taxon>Agaricales</taxon>
        <taxon>Pluteineae</taxon>
        <taxon>Pluteaceae</taxon>
        <taxon>Pluteus</taxon>
    </lineage>
</organism>
<evidence type="ECO:0000313" key="1">
    <source>
        <dbReference type="EMBL" id="TFK59883.1"/>
    </source>
</evidence>
<gene>
    <name evidence="1" type="ORF">BDN72DRAFT_905447</name>
</gene>
<sequence>MAEQIAYKAPSGIVHGPTFPPILLDLSNATPRCDTHFSLTQYYVTHDDLLTAPPAISSPMLQFSEAEEVLMESRLEEFRAATVAGRKLFLRTFARKLYHKDMPDDVWALRKRLIKAWFVSRNVKRRTRRHFGMVQRLTFKDVLTDLRRPEITNLAQARANSTESKKFLPYWQGIVTEIMNGLTEEEKKGIEAERQRRLTQGLSREQRERNRKKRLKAHIDKFIQSLWDWMGVICHIVVAFKEVNLVTVTSYDNNHLLLGPGAMKLQDVNPRVVGEMEDAFTHLAISRFGAGDLNLPLLNNRRKGGRVPLPFLPFDGHWARLPPRAEWPKTAALLRDLVRAFLMWHYHKAANRAEGSVPWTAISNALSMYIESKFLPEDADGINWSHVDKFDRAVCEALLGHWLDRYTEYGASQMFQFKNYVGPQQKPTPACYEVSILDDSIGCKFREHGVRLSSASTSSRATPIPPPSTSTSSRTTPVPPPSTSTSSRTTPVPPSSNSTSVRESPAPPSRATSIHSTPEPPAQPTTPARSRPPTPPPHSPWSDDDLPFEDALPS</sequence>
<name>A0ACD3A231_9AGAR</name>
<accession>A0ACD3A231</accession>
<proteinExistence type="predicted"/>
<feature type="non-terminal residue" evidence="1">
    <location>
        <position position="554"/>
    </location>
</feature>
<protein>
    <submittedName>
        <fullName evidence="1">Uncharacterized protein</fullName>
    </submittedName>
</protein>
<dbReference type="EMBL" id="ML208872">
    <property type="protein sequence ID" value="TFK59883.1"/>
    <property type="molecule type" value="Genomic_DNA"/>
</dbReference>